<accession>A0A540LR92</accession>
<name>A0A540LR92_MALBA</name>
<evidence type="ECO:0000313" key="1">
    <source>
        <dbReference type="EMBL" id="TQD88839.1"/>
    </source>
</evidence>
<protein>
    <submittedName>
        <fullName evidence="1">Uncharacterized protein</fullName>
    </submittedName>
</protein>
<comment type="caution">
    <text evidence="1">The sequence shown here is derived from an EMBL/GenBank/DDBJ whole genome shotgun (WGS) entry which is preliminary data.</text>
</comment>
<dbReference type="EMBL" id="VIEB01000498">
    <property type="protein sequence ID" value="TQD88839.1"/>
    <property type="molecule type" value="Genomic_DNA"/>
</dbReference>
<dbReference type="AlphaFoldDB" id="A0A540LR92"/>
<dbReference type="Proteomes" id="UP000315295">
    <property type="component" value="Unassembled WGS sequence"/>
</dbReference>
<reference evidence="1 2" key="1">
    <citation type="journal article" date="2019" name="G3 (Bethesda)">
        <title>Sequencing of a Wild Apple (Malus baccata) Genome Unravels the Differences Between Cultivated and Wild Apple Species Regarding Disease Resistance and Cold Tolerance.</title>
        <authorList>
            <person name="Chen X."/>
        </authorList>
    </citation>
    <scope>NUCLEOTIDE SEQUENCE [LARGE SCALE GENOMIC DNA]</scope>
    <source>
        <strain evidence="2">cv. Shandingzi</strain>
        <tissue evidence="1">Leaves</tissue>
    </source>
</reference>
<gene>
    <name evidence="1" type="ORF">C1H46_025622</name>
</gene>
<evidence type="ECO:0000313" key="2">
    <source>
        <dbReference type="Proteomes" id="UP000315295"/>
    </source>
</evidence>
<organism evidence="1 2">
    <name type="scientific">Malus baccata</name>
    <name type="common">Siberian crab apple</name>
    <name type="synonym">Pyrus baccata</name>
    <dbReference type="NCBI Taxonomy" id="106549"/>
    <lineage>
        <taxon>Eukaryota</taxon>
        <taxon>Viridiplantae</taxon>
        <taxon>Streptophyta</taxon>
        <taxon>Embryophyta</taxon>
        <taxon>Tracheophyta</taxon>
        <taxon>Spermatophyta</taxon>
        <taxon>Magnoliopsida</taxon>
        <taxon>eudicotyledons</taxon>
        <taxon>Gunneridae</taxon>
        <taxon>Pentapetalae</taxon>
        <taxon>rosids</taxon>
        <taxon>fabids</taxon>
        <taxon>Rosales</taxon>
        <taxon>Rosaceae</taxon>
        <taxon>Amygdaloideae</taxon>
        <taxon>Maleae</taxon>
        <taxon>Malus</taxon>
    </lineage>
</organism>
<keyword evidence="2" id="KW-1185">Reference proteome</keyword>
<proteinExistence type="predicted"/>
<sequence length="74" mass="8453">MYKFLALRFFGFSLSYIKDENDDDMSKAKSELSTADDMAIHVNWRRGWGWVIREERFGEGDNGGVEGTGTNLVD</sequence>